<sequence>MSHFNSLSSILNKNKWKVLIMWTGNEIQILVLHLRVISMCWLRSDPIKPSDATKDEIKTSDKWVKADEMTRCYILASMANNSVAKQTTMKAILTTKMAEGSSVMKHVLNMMSFLNELEILMVLQTLPYSFKLFCYNYNMNKMDLSLKKLLNEMTIEESIISSFSSIHNRKICGFIF</sequence>
<name>A0AAV9JZI0_9SOLN</name>
<accession>A0AAV9JZI0</accession>
<dbReference type="AlphaFoldDB" id="A0AAV9JZI0"/>
<dbReference type="EMBL" id="JAWPEI010000104">
    <property type="protein sequence ID" value="KAK4706314.1"/>
    <property type="molecule type" value="Genomic_DNA"/>
</dbReference>
<proteinExistence type="predicted"/>
<gene>
    <name evidence="1" type="ORF">R3W88_034123</name>
</gene>
<keyword evidence="2" id="KW-1185">Reference proteome</keyword>
<evidence type="ECO:0000313" key="2">
    <source>
        <dbReference type="Proteomes" id="UP001311915"/>
    </source>
</evidence>
<reference evidence="1 2" key="1">
    <citation type="submission" date="2023-10" db="EMBL/GenBank/DDBJ databases">
        <title>Genome-Wide Identification Analysis in wild type Solanum Pinnatisectum Reveals Some Genes Defensing Phytophthora Infestans.</title>
        <authorList>
            <person name="Sun C."/>
        </authorList>
    </citation>
    <scope>NUCLEOTIDE SEQUENCE [LARGE SCALE GENOMIC DNA]</scope>
    <source>
        <strain evidence="1">LQN</strain>
        <tissue evidence="1">Leaf</tissue>
    </source>
</reference>
<protein>
    <recommendedName>
        <fullName evidence="3">UBN2 domain-containing protein</fullName>
    </recommendedName>
</protein>
<dbReference type="Proteomes" id="UP001311915">
    <property type="component" value="Unassembled WGS sequence"/>
</dbReference>
<comment type="caution">
    <text evidence="1">The sequence shown here is derived from an EMBL/GenBank/DDBJ whole genome shotgun (WGS) entry which is preliminary data.</text>
</comment>
<organism evidence="1 2">
    <name type="scientific">Solanum pinnatisectum</name>
    <name type="common">tansyleaf nightshade</name>
    <dbReference type="NCBI Taxonomy" id="50273"/>
    <lineage>
        <taxon>Eukaryota</taxon>
        <taxon>Viridiplantae</taxon>
        <taxon>Streptophyta</taxon>
        <taxon>Embryophyta</taxon>
        <taxon>Tracheophyta</taxon>
        <taxon>Spermatophyta</taxon>
        <taxon>Magnoliopsida</taxon>
        <taxon>eudicotyledons</taxon>
        <taxon>Gunneridae</taxon>
        <taxon>Pentapetalae</taxon>
        <taxon>asterids</taxon>
        <taxon>lamiids</taxon>
        <taxon>Solanales</taxon>
        <taxon>Solanaceae</taxon>
        <taxon>Solanoideae</taxon>
        <taxon>Solaneae</taxon>
        <taxon>Solanum</taxon>
    </lineage>
</organism>
<evidence type="ECO:0008006" key="3">
    <source>
        <dbReference type="Google" id="ProtNLM"/>
    </source>
</evidence>
<evidence type="ECO:0000313" key="1">
    <source>
        <dbReference type="EMBL" id="KAK4706314.1"/>
    </source>
</evidence>